<dbReference type="FunFam" id="3.40.50.2000:FF:000072">
    <property type="entry name" value="Glycosyl transferase"/>
    <property type="match status" value="1"/>
</dbReference>
<evidence type="ECO:0000256" key="4">
    <source>
        <dbReference type="ARBA" id="ARBA00023194"/>
    </source>
</evidence>
<dbReference type="RefSeq" id="WP_091800421.1">
    <property type="nucleotide sequence ID" value="NZ_CP016353.1"/>
</dbReference>
<evidence type="ECO:0000256" key="3">
    <source>
        <dbReference type="ARBA" id="ARBA00022679"/>
    </source>
</evidence>
<reference evidence="5 6" key="1">
    <citation type="submission" date="2016-10" db="EMBL/GenBank/DDBJ databases">
        <authorList>
            <person name="de Groot N.N."/>
        </authorList>
    </citation>
    <scope>NUCLEOTIDE SEQUENCE [LARGE SCALE GENOMIC DNA]</scope>
    <source>
        <strain evidence="5 6">CGMCC 4.5506</strain>
    </source>
</reference>
<evidence type="ECO:0000256" key="1">
    <source>
        <dbReference type="ARBA" id="ARBA00006962"/>
    </source>
</evidence>
<dbReference type="CDD" id="cd03784">
    <property type="entry name" value="GT1_Gtf-like"/>
    <property type="match status" value="1"/>
</dbReference>
<dbReference type="Proteomes" id="UP000199494">
    <property type="component" value="Unassembled WGS sequence"/>
</dbReference>
<dbReference type="GO" id="GO:0008194">
    <property type="term" value="F:UDP-glycosyltransferase activity"/>
    <property type="evidence" value="ECO:0007669"/>
    <property type="project" value="InterPro"/>
</dbReference>
<dbReference type="KEGG" id="pmad:BAY61_07720"/>
<dbReference type="InterPro" id="IPR030953">
    <property type="entry name" value="Glycosyl_450act"/>
</dbReference>
<organism evidence="5 6">
    <name type="scientific">Prauserella marina</name>
    <dbReference type="NCBI Taxonomy" id="530584"/>
    <lineage>
        <taxon>Bacteria</taxon>
        <taxon>Bacillati</taxon>
        <taxon>Actinomycetota</taxon>
        <taxon>Actinomycetes</taxon>
        <taxon>Pseudonocardiales</taxon>
        <taxon>Pseudonocardiaceae</taxon>
        <taxon>Prauserella</taxon>
    </lineage>
</organism>
<evidence type="ECO:0000256" key="2">
    <source>
        <dbReference type="ARBA" id="ARBA00022676"/>
    </source>
</evidence>
<dbReference type="STRING" id="530584.SAMN05421630_102552"/>
<accession>A0A222VLT3</accession>
<dbReference type="EMBL" id="FMZE01000002">
    <property type="protein sequence ID" value="SDC55444.1"/>
    <property type="molecule type" value="Genomic_DNA"/>
</dbReference>
<protein>
    <submittedName>
        <fullName evidence="5">L-2-deoxyfucosyltransferase</fullName>
    </submittedName>
</protein>
<gene>
    <name evidence="5" type="ORF">SAMN05421630_102552</name>
</gene>
<dbReference type="Pfam" id="PF21036">
    <property type="entry name" value="EryCIII-like_N"/>
    <property type="match status" value="1"/>
</dbReference>
<proteinExistence type="inferred from homology"/>
<dbReference type="GO" id="GO:0016758">
    <property type="term" value="F:hexosyltransferase activity"/>
    <property type="evidence" value="ECO:0007669"/>
    <property type="project" value="UniProtKB-ARBA"/>
</dbReference>
<dbReference type="PANTHER" id="PTHR48050">
    <property type="entry name" value="STEROL 3-BETA-GLUCOSYLTRANSFERASE"/>
    <property type="match status" value="1"/>
</dbReference>
<dbReference type="Gene3D" id="3.40.50.2000">
    <property type="entry name" value="Glycogen Phosphorylase B"/>
    <property type="match status" value="2"/>
</dbReference>
<dbReference type="PANTHER" id="PTHR48050:SF13">
    <property type="entry name" value="STEROL 3-BETA-GLUCOSYLTRANSFERASE UGT80A2"/>
    <property type="match status" value="1"/>
</dbReference>
<dbReference type="NCBIfam" id="TIGR04516">
    <property type="entry name" value="glycosyl_450act"/>
    <property type="match status" value="1"/>
</dbReference>
<dbReference type="InterPro" id="IPR050426">
    <property type="entry name" value="Glycosyltransferase_28"/>
</dbReference>
<keyword evidence="2 5" id="KW-0328">Glycosyltransferase</keyword>
<dbReference type="InterPro" id="IPR010610">
    <property type="entry name" value="EryCIII-like_C"/>
</dbReference>
<dbReference type="OrthoDB" id="5488434at2"/>
<dbReference type="InterPro" id="IPR002213">
    <property type="entry name" value="UDP_glucos_trans"/>
</dbReference>
<keyword evidence="3 5" id="KW-0808">Transferase</keyword>
<dbReference type="SUPFAM" id="SSF53756">
    <property type="entry name" value="UDP-Glycosyltransferase/glycogen phosphorylase"/>
    <property type="match status" value="1"/>
</dbReference>
<comment type="similarity">
    <text evidence="1">Belongs to the glycosyltransferase 28 family.</text>
</comment>
<dbReference type="GO" id="GO:0017000">
    <property type="term" value="P:antibiotic biosynthetic process"/>
    <property type="evidence" value="ECO:0007669"/>
    <property type="project" value="UniProtKB-KW"/>
</dbReference>
<dbReference type="Pfam" id="PF06722">
    <property type="entry name" value="EryCIII-like_C"/>
    <property type="match status" value="1"/>
</dbReference>
<evidence type="ECO:0000313" key="6">
    <source>
        <dbReference type="Proteomes" id="UP000199494"/>
    </source>
</evidence>
<dbReference type="InterPro" id="IPR048284">
    <property type="entry name" value="EryCIII-like_N"/>
</dbReference>
<keyword evidence="6" id="KW-1185">Reference proteome</keyword>
<keyword evidence="4" id="KW-0045">Antibiotic biosynthesis</keyword>
<evidence type="ECO:0000313" key="5">
    <source>
        <dbReference type="EMBL" id="SDC55444.1"/>
    </source>
</evidence>
<name>A0A222VLT3_9PSEU</name>
<sequence length="427" mass="46893">MKVLFTTFAAKVHMYSQVSLAWALHTAGHEVRIASQPDLVDAITHTGLPAVPVGEVLNLEEGMQETEENLASGEQAEGSGEGGMDLTETRPEVLTWDYLLGMFTAMTSFVFQNQCPESMTDDLVRFARGWKPDLVVWDTMTFGGPVAARACGAAHARLLFGLDHVARMRGIFVNQLARRPPELRDDPLEEWLSRLLERYDCQGGFSEDMMVGQWTIDPTPAWMRLPSEMPYVPMRYVPYNGPATVPEWLREAPKRQRVCVTLGLSHREVQGGDEVSIGDLLESVAELDVEVVATLDASQVAALPSVPANVRVVDFVPLNALLPTCSAIISHGGSGTLSTAMAHGVPQLIVPSTIWDSVDKARRLEEQGAGICMPEVTVESLRANLARLLDEPSYALSATRLRREMMAVPSPNDLVPVLEKLTAEYRT</sequence>
<dbReference type="AlphaFoldDB" id="A0A222VLT3"/>